<comment type="caution">
    <text evidence="1">The sequence shown here is derived from an EMBL/GenBank/DDBJ whole genome shotgun (WGS) entry which is preliminary data.</text>
</comment>
<dbReference type="EMBL" id="JBHTKI010000051">
    <property type="protein sequence ID" value="MFD1033033.1"/>
    <property type="molecule type" value="Genomic_DNA"/>
</dbReference>
<protein>
    <submittedName>
        <fullName evidence="1">Uncharacterized protein</fullName>
    </submittedName>
</protein>
<keyword evidence="2" id="KW-1185">Reference proteome</keyword>
<organism evidence="1 2">
    <name type="scientific">Metaplanococcus flavidus</name>
    <dbReference type="NCBI Taxonomy" id="569883"/>
    <lineage>
        <taxon>Bacteria</taxon>
        <taxon>Bacillati</taxon>
        <taxon>Bacillota</taxon>
        <taxon>Bacilli</taxon>
        <taxon>Bacillales</taxon>
        <taxon>Caryophanaceae</taxon>
        <taxon>Metaplanococcus</taxon>
    </lineage>
</organism>
<gene>
    <name evidence="1" type="ORF">ACFQ1X_16510</name>
</gene>
<evidence type="ECO:0000313" key="1">
    <source>
        <dbReference type="EMBL" id="MFD1033033.1"/>
    </source>
</evidence>
<name>A0ABW3LHR8_9BACL</name>
<sequence length="115" mass="13015">MLNRYLFIFTLIMTLFLVGCGINETTVAGEDEEAQKAAWDYIVERDWNKNVQAGEQDVEVREVKVDSNYELLDESYIGERVLSISFEGDGKLVTEIPTIIVDSDTNEVVGYIPSE</sequence>
<dbReference type="PROSITE" id="PS51257">
    <property type="entry name" value="PROKAR_LIPOPROTEIN"/>
    <property type="match status" value="1"/>
</dbReference>
<evidence type="ECO:0000313" key="2">
    <source>
        <dbReference type="Proteomes" id="UP001597109"/>
    </source>
</evidence>
<reference evidence="2" key="1">
    <citation type="journal article" date="2019" name="Int. J. Syst. Evol. Microbiol.">
        <title>The Global Catalogue of Microorganisms (GCM) 10K type strain sequencing project: providing services to taxonomists for standard genome sequencing and annotation.</title>
        <authorList>
            <consortium name="The Broad Institute Genomics Platform"/>
            <consortium name="The Broad Institute Genome Sequencing Center for Infectious Disease"/>
            <person name="Wu L."/>
            <person name="Ma J."/>
        </authorList>
    </citation>
    <scope>NUCLEOTIDE SEQUENCE [LARGE SCALE GENOMIC DNA]</scope>
    <source>
        <strain evidence="2">CCUG 56756</strain>
    </source>
</reference>
<accession>A0ABW3LHR8</accession>
<proteinExistence type="predicted"/>
<dbReference type="Proteomes" id="UP001597109">
    <property type="component" value="Unassembled WGS sequence"/>
</dbReference>